<dbReference type="AlphaFoldDB" id="A0AAD5YL73"/>
<comment type="caution">
    <text evidence="1">The sequence shown here is derived from an EMBL/GenBank/DDBJ whole genome shotgun (WGS) entry which is preliminary data.</text>
</comment>
<name>A0AAD5YL73_9AGAR</name>
<proteinExistence type="predicted"/>
<organism evidence="1 2">
    <name type="scientific">Leucocoprinus birnbaumii</name>
    <dbReference type="NCBI Taxonomy" id="56174"/>
    <lineage>
        <taxon>Eukaryota</taxon>
        <taxon>Fungi</taxon>
        <taxon>Dikarya</taxon>
        <taxon>Basidiomycota</taxon>
        <taxon>Agaricomycotina</taxon>
        <taxon>Agaricomycetes</taxon>
        <taxon>Agaricomycetidae</taxon>
        <taxon>Agaricales</taxon>
        <taxon>Agaricineae</taxon>
        <taxon>Agaricaceae</taxon>
        <taxon>Leucocoprinus</taxon>
    </lineage>
</organism>
<dbReference type="EMBL" id="JANIEX010001409">
    <property type="protein sequence ID" value="KAJ3558248.1"/>
    <property type="molecule type" value="Genomic_DNA"/>
</dbReference>
<reference evidence="1" key="1">
    <citation type="submission" date="2022-07" db="EMBL/GenBank/DDBJ databases">
        <title>Genome Sequence of Leucocoprinus birnbaumii.</title>
        <authorList>
            <person name="Buettner E."/>
        </authorList>
    </citation>
    <scope>NUCLEOTIDE SEQUENCE</scope>
    <source>
        <strain evidence="1">VT141</strain>
    </source>
</reference>
<keyword evidence="2" id="KW-1185">Reference proteome</keyword>
<gene>
    <name evidence="1" type="ORF">NP233_g11544</name>
</gene>
<accession>A0AAD5YL73</accession>
<dbReference type="Proteomes" id="UP001213000">
    <property type="component" value="Unassembled WGS sequence"/>
</dbReference>
<evidence type="ECO:0000313" key="2">
    <source>
        <dbReference type="Proteomes" id="UP001213000"/>
    </source>
</evidence>
<evidence type="ECO:0000313" key="1">
    <source>
        <dbReference type="EMBL" id="KAJ3558248.1"/>
    </source>
</evidence>
<sequence>MFRVPVSLPLRPGFRSSSNSKEKLRRHARISRKCKNLTRTSVALVLNRASDYDGLPKTRKGQLSGVSGSSKSIDNTAAQSNHTYAPAIKDTISTLFHALESRWAGIVGRFRDAHFRIGFQLQLAHLQIRARLVNTPRRESKNQPQVRSNLQVCFSNQFFSGELHIARRDGGSIGTKKEPGFTAKRCIRRPRVNES</sequence>
<protein>
    <submittedName>
        <fullName evidence="1">Uncharacterized protein</fullName>
    </submittedName>
</protein>